<dbReference type="InterPro" id="IPR052218">
    <property type="entry name" value="Preflagellin_Peptidase"/>
</dbReference>
<feature type="transmembrane region" description="Helical" evidence="6">
    <location>
        <begin position="148"/>
        <end position="169"/>
    </location>
</feature>
<comment type="caution">
    <text evidence="8">The sequence shown here is derived from an EMBL/GenBank/DDBJ whole genome shotgun (WGS) entry which is preliminary data.</text>
</comment>
<feature type="domain" description="Prepilin type IV endopeptidase peptidase" evidence="7">
    <location>
        <begin position="13"/>
        <end position="115"/>
    </location>
</feature>
<dbReference type="EMBL" id="JBHMAA010000027">
    <property type="protein sequence ID" value="MFB9951677.1"/>
    <property type="molecule type" value="Genomic_DNA"/>
</dbReference>
<evidence type="ECO:0000256" key="2">
    <source>
        <dbReference type="ARBA" id="ARBA00022475"/>
    </source>
</evidence>
<sequence>MVLAILALLVVSLLPVALALAAISDLFTMTIPNRISIVILAGFLVLAPLSGLAWPEIGMNLVAGFAVFGICFALFALNVMGGGDAKLLTAAAVWYGFNHSLLAFLVTVGYVGGAITLVFLLLRLRAGSVMAMGIPLPASLVTAKKIPYGIAIAIAGFLTFGQAPIYLLAMNAFQ</sequence>
<keyword evidence="5 6" id="KW-0472">Membrane</keyword>
<gene>
    <name evidence="8" type="ORF">ACFFP0_22750</name>
</gene>
<reference evidence="8 9" key="1">
    <citation type="submission" date="2024-09" db="EMBL/GenBank/DDBJ databases">
        <authorList>
            <person name="Sun Q."/>
            <person name="Mori K."/>
        </authorList>
    </citation>
    <scope>NUCLEOTIDE SEQUENCE [LARGE SCALE GENOMIC DNA]</scope>
    <source>
        <strain evidence="8 9">TBRC 4938</strain>
    </source>
</reference>
<name>A0ABV6AM28_9HYPH</name>
<dbReference type="RefSeq" id="WP_377264494.1">
    <property type="nucleotide sequence ID" value="NZ_JBHMAA010000027.1"/>
</dbReference>
<evidence type="ECO:0000256" key="6">
    <source>
        <dbReference type="SAM" id="Phobius"/>
    </source>
</evidence>
<comment type="subcellular location">
    <subcellularLocation>
        <location evidence="1">Cell membrane</location>
        <topology evidence="1">Multi-pass membrane protein</topology>
    </subcellularLocation>
</comment>
<protein>
    <submittedName>
        <fullName evidence="8">Prepilin peptidase</fullName>
    </submittedName>
</protein>
<dbReference type="Proteomes" id="UP001589692">
    <property type="component" value="Unassembled WGS sequence"/>
</dbReference>
<evidence type="ECO:0000256" key="5">
    <source>
        <dbReference type="ARBA" id="ARBA00023136"/>
    </source>
</evidence>
<evidence type="ECO:0000259" key="7">
    <source>
        <dbReference type="Pfam" id="PF01478"/>
    </source>
</evidence>
<feature type="transmembrane region" description="Helical" evidence="6">
    <location>
        <begin position="61"/>
        <end position="81"/>
    </location>
</feature>
<keyword evidence="4 6" id="KW-1133">Transmembrane helix</keyword>
<evidence type="ECO:0000256" key="4">
    <source>
        <dbReference type="ARBA" id="ARBA00022989"/>
    </source>
</evidence>
<feature type="transmembrane region" description="Helical" evidence="6">
    <location>
        <begin position="101"/>
        <end position="122"/>
    </location>
</feature>
<dbReference type="Pfam" id="PF01478">
    <property type="entry name" value="Peptidase_A24"/>
    <property type="match status" value="1"/>
</dbReference>
<dbReference type="InterPro" id="IPR000045">
    <property type="entry name" value="Prepilin_IV_endopep_pep"/>
</dbReference>
<proteinExistence type="predicted"/>
<organism evidence="8 9">
    <name type="scientific">Rhizobium puerariae</name>
    <dbReference type="NCBI Taxonomy" id="1585791"/>
    <lineage>
        <taxon>Bacteria</taxon>
        <taxon>Pseudomonadati</taxon>
        <taxon>Pseudomonadota</taxon>
        <taxon>Alphaproteobacteria</taxon>
        <taxon>Hyphomicrobiales</taxon>
        <taxon>Rhizobiaceae</taxon>
        <taxon>Rhizobium/Agrobacterium group</taxon>
        <taxon>Rhizobium</taxon>
    </lineage>
</organism>
<dbReference type="PANTHER" id="PTHR36506:SF1">
    <property type="entry name" value="PREFLAGELLIN PEPTIDASE"/>
    <property type="match status" value="1"/>
</dbReference>
<evidence type="ECO:0000313" key="8">
    <source>
        <dbReference type="EMBL" id="MFB9951677.1"/>
    </source>
</evidence>
<keyword evidence="9" id="KW-1185">Reference proteome</keyword>
<dbReference type="PANTHER" id="PTHR36506">
    <property type="entry name" value="PREFLAGELLIN PEPTIDASE"/>
    <property type="match status" value="1"/>
</dbReference>
<keyword evidence="2" id="KW-1003">Cell membrane</keyword>
<dbReference type="Gene3D" id="1.20.120.1220">
    <property type="match status" value="1"/>
</dbReference>
<keyword evidence="3 6" id="KW-0812">Transmembrane</keyword>
<evidence type="ECO:0000256" key="1">
    <source>
        <dbReference type="ARBA" id="ARBA00004651"/>
    </source>
</evidence>
<accession>A0ABV6AM28</accession>
<evidence type="ECO:0000313" key="9">
    <source>
        <dbReference type="Proteomes" id="UP001589692"/>
    </source>
</evidence>
<feature type="transmembrane region" description="Helical" evidence="6">
    <location>
        <begin position="35"/>
        <end position="54"/>
    </location>
</feature>
<evidence type="ECO:0000256" key="3">
    <source>
        <dbReference type="ARBA" id="ARBA00022692"/>
    </source>
</evidence>